<accession>A0A3A1VG46</accession>
<evidence type="ECO:0000256" key="1">
    <source>
        <dbReference type="SAM" id="MobiDB-lite"/>
    </source>
</evidence>
<reference evidence="3 4" key="1">
    <citation type="submission" date="2018-09" db="EMBL/GenBank/DDBJ databases">
        <title>Paenibacillus aracenensis nov. sp. isolated from a cave in southern Spain.</title>
        <authorList>
            <person name="Jurado V."/>
            <person name="Gutierrez-Patricio S."/>
            <person name="Gonzalez-Pimentel J.L."/>
            <person name="Miller A.Z."/>
            <person name="Laiz L."/>
            <person name="Saiz-Jimenez C."/>
        </authorList>
    </citation>
    <scope>NUCLEOTIDE SEQUENCE [LARGE SCALE GENOMIC DNA]</scope>
    <source>
        <strain evidence="3 4">DSM 22867</strain>
    </source>
</reference>
<organism evidence="3 4">
    <name type="scientific">Paenibacillus nanensis</name>
    <dbReference type="NCBI Taxonomy" id="393251"/>
    <lineage>
        <taxon>Bacteria</taxon>
        <taxon>Bacillati</taxon>
        <taxon>Bacillota</taxon>
        <taxon>Bacilli</taxon>
        <taxon>Bacillales</taxon>
        <taxon>Paenibacillaceae</taxon>
        <taxon>Paenibacillus</taxon>
    </lineage>
</organism>
<feature type="region of interest" description="Disordered" evidence="1">
    <location>
        <begin position="60"/>
        <end position="105"/>
    </location>
</feature>
<evidence type="ECO:0000313" key="3">
    <source>
        <dbReference type="EMBL" id="RIX59294.1"/>
    </source>
</evidence>
<dbReference type="Proteomes" id="UP000266482">
    <property type="component" value="Unassembled WGS sequence"/>
</dbReference>
<dbReference type="RefSeq" id="WP_119598125.1">
    <property type="nucleotide sequence ID" value="NZ_QXQA01000002.1"/>
</dbReference>
<protein>
    <submittedName>
        <fullName evidence="3">Uncharacterized protein</fullName>
    </submittedName>
</protein>
<keyword evidence="2" id="KW-0472">Membrane</keyword>
<proteinExistence type="predicted"/>
<dbReference type="EMBL" id="QXQA01000002">
    <property type="protein sequence ID" value="RIX59294.1"/>
    <property type="molecule type" value="Genomic_DNA"/>
</dbReference>
<gene>
    <name evidence="3" type="ORF">D3P08_03825</name>
</gene>
<feature type="compositionally biased region" description="Low complexity" evidence="1">
    <location>
        <begin position="81"/>
        <end position="101"/>
    </location>
</feature>
<evidence type="ECO:0000313" key="4">
    <source>
        <dbReference type="Proteomes" id="UP000266482"/>
    </source>
</evidence>
<keyword evidence="2" id="KW-0812">Transmembrane</keyword>
<name>A0A3A1VG46_9BACL</name>
<comment type="caution">
    <text evidence="3">The sequence shown here is derived from an EMBL/GenBank/DDBJ whole genome shotgun (WGS) entry which is preliminary data.</text>
</comment>
<feature type="transmembrane region" description="Helical" evidence="2">
    <location>
        <begin position="27"/>
        <end position="49"/>
    </location>
</feature>
<dbReference type="AlphaFoldDB" id="A0A3A1VG46"/>
<evidence type="ECO:0000256" key="2">
    <source>
        <dbReference type="SAM" id="Phobius"/>
    </source>
</evidence>
<keyword evidence="4" id="KW-1185">Reference proteome</keyword>
<keyword evidence="2" id="KW-1133">Transmembrane helix</keyword>
<feature type="compositionally biased region" description="Basic and acidic residues" evidence="1">
    <location>
        <begin position="60"/>
        <end position="80"/>
    </location>
</feature>
<sequence>MALAIFLILLGIGLLLLGILRKKSGKIVSIVLLVFGSIIFLVGCMGLTVELDRTAEDTKEITAPEMSQKTEEVVKEDVPKKSPSPSSSPTLNPTTTPSSEPTLKELGLDKLKDLPEYTVNIYKENDKMPAANGSMNCTSETCYQVVFDVEVNSPEEKVLDEKLDTIKSDLGEYDISTYVVEFWVKDNKKMLDATFR</sequence>